<evidence type="ECO:0000313" key="2">
    <source>
        <dbReference type="Proteomes" id="UP000654345"/>
    </source>
</evidence>
<dbReference type="SUPFAM" id="SSF56112">
    <property type="entry name" value="Protein kinase-like (PK-like)"/>
    <property type="match status" value="1"/>
</dbReference>
<proteinExistence type="predicted"/>
<dbReference type="Proteomes" id="UP000654345">
    <property type="component" value="Unassembled WGS sequence"/>
</dbReference>
<dbReference type="Pfam" id="PF13242">
    <property type="entry name" value="Hydrolase_like"/>
    <property type="match status" value="1"/>
</dbReference>
<dbReference type="InterPro" id="IPR011009">
    <property type="entry name" value="Kinase-like_dom_sf"/>
</dbReference>
<name>A0ABQ3UT53_9CHLR</name>
<dbReference type="SFLD" id="SFLDG01129">
    <property type="entry name" value="C1.5:_HAD__Beta-PGM__Phosphata"/>
    <property type="match status" value="1"/>
</dbReference>
<dbReference type="InterPro" id="IPR023214">
    <property type="entry name" value="HAD_sf"/>
</dbReference>
<dbReference type="InterPro" id="IPR036412">
    <property type="entry name" value="HAD-like_sf"/>
</dbReference>
<dbReference type="PANTHER" id="PTHR43434">
    <property type="entry name" value="PHOSPHOGLYCOLATE PHOSPHATASE"/>
    <property type="match status" value="1"/>
</dbReference>
<gene>
    <name evidence="1" type="ORF">KSB_40450</name>
</gene>
<sequence length="782" mass="88819">MKKTVIFDLDGVITSEEMYWTTAGLVLHELLYSPRYWNVNGRSEYTPPRTVEECRAWSEAVFPEALIQGLKARAVNSNWDTCYAAFCLYLIDVLAQVSDHAALWPPRVEDAAWNARLRGQLAQARPQVDPERLRPLTNPTLAGYTGFDLLARLDILARQALHVESEGGLGHYSPSWKFCRDLFQEWYLGDALFTQDYGRAPWQTGKIGCINFEQPLLPVEQLRATLEDLHTQGYTLGICTGRGGFEALTPLRNYGLLTFFSAEHIVTHTEVAEAERRLREEGRPLTLAKPHPFPFLRAAFPEYMPGDPLPPRGSFLVVGDTTSDVRGAHAGDAFCLAVQTGARTEEARILLEQSAPDFLLEDVTHVPALVRQIDDLGTIQRLQFHEREKAEQLLQRWFALQMDLRIDSIQLTPKAVSLNSFNGFYRVGGEEYFFKTHVEDQGVLAEYYNATLLHEAGYNVVLPVRTLRRSGQQMVIYPVIRWPVMFDMMRALETEQPVQASFEQLVAAEQLECERLLHIYQETEAPVSAEEHEAAPIHQLFWYRLTGGRLTSFYEGKSLPLPTQPEREITFAQLCTYRWCINGQMQRLTLGDLIERAKSVLQPAQAGLTVVGHGDAHFGNVFLEEGREYLYFDPAFAGRHSPLLDVIKPLFHNIFASWMYFPREIAPDCSLQVKVDEQEGCIEIAYDFTLPPVREAILQTKREHLLRPLLAWLSSQGALPENWEEIMHSALLCCPLLTINLFDGQRLPPLIGWLGLTYAVSLGQETEILSPRLLVETVEQEC</sequence>
<keyword evidence="2" id="KW-1185">Reference proteome</keyword>
<evidence type="ECO:0000313" key="1">
    <source>
        <dbReference type="EMBL" id="GHO55570.1"/>
    </source>
</evidence>
<evidence type="ECO:0008006" key="3">
    <source>
        <dbReference type="Google" id="ProtNLM"/>
    </source>
</evidence>
<dbReference type="EMBL" id="BNJG01000001">
    <property type="protein sequence ID" value="GHO55570.1"/>
    <property type="molecule type" value="Genomic_DNA"/>
</dbReference>
<dbReference type="RefSeq" id="WP_201372144.1">
    <property type="nucleotide sequence ID" value="NZ_BNJG01000001.1"/>
</dbReference>
<comment type="caution">
    <text evidence="1">The sequence shown here is derived from an EMBL/GenBank/DDBJ whole genome shotgun (WGS) entry which is preliminary data.</text>
</comment>
<dbReference type="SFLD" id="SFLDS00003">
    <property type="entry name" value="Haloacid_Dehalogenase"/>
    <property type="match status" value="1"/>
</dbReference>
<reference evidence="1 2" key="1">
    <citation type="journal article" date="2021" name="Int. J. Syst. Evol. Microbiol.">
        <title>Reticulibacter mediterranei gen. nov., sp. nov., within the new family Reticulibacteraceae fam. nov., and Ktedonospora formicarum gen. nov., sp. nov., Ktedonobacter robiniae sp. nov., Dictyobacter formicarum sp. nov. and Dictyobacter arantiisoli sp. nov., belonging to the class Ktedonobacteria.</title>
        <authorList>
            <person name="Yabe S."/>
            <person name="Zheng Y."/>
            <person name="Wang C.M."/>
            <person name="Sakai Y."/>
            <person name="Abe K."/>
            <person name="Yokota A."/>
            <person name="Donadio S."/>
            <person name="Cavaletti L."/>
            <person name="Monciardini P."/>
        </authorList>
    </citation>
    <scope>NUCLEOTIDE SEQUENCE [LARGE SCALE GENOMIC DNA]</scope>
    <source>
        <strain evidence="1 2">SOSP1-30</strain>
    </source>
</reference>
<dbReference type="Gene3D" id="3.40.50.1000">
    <property type="entry name" value="HAD superfamily/HAD-like"/>
    <property type="match status" value="1"/>
</dbReference>
<accession>A0ABQ3UT53</accession>
<organism evidence="1 2">
    <name type="scientific">Ktedonobacter robiniae</name>
    <dbReference type="NCBI Taxonomy" id="2778365"/>
    <lineage>
        <taxon>Bacteria</taxon>
        <taxon>Bacillati</taxon>
        <taxon>Chloroflexota</taxon>
        <taxon>Ktedonobacteria</taxon>
        <taxon>Ktedonobacterales</taxon>
        <taxon>Ktedonobacteraceae</taxon>
        <taxon>Ktedonobacter</taxon>
    </lineage>
</organism>
<dbReference type="PANTHER" id="PTHR43434:SF1">
    <property type="entry name" value="PHOSPHOGLYCOLATE PHOSPHATASE"/>
    <property type="match status" value="1"/>
</dbReference>
<dbReference type="SUPFAM" id="SSF56784">
    <property type="entry name" value="HAD-like"/>
    <property type="match status" value="1"/>
</dbReference>
<protein>
    <recommendedName>
        <fullName evidence="3">Aminoglycoside phosphotransferase domain-containing protein</fullName>
    </recommendedName>
</protein>
<dbReference type="InterPro" id="IPR050155">
    <property type="entry name" value="HAD-like_hydrolase_sf"/>
</dbReference>